<dbReference type="EMBL" id="JAGEOK010000030">
    <property type="protein sequence ID" value="MBO2443043.1"/>
    <property type="molecule type" value="Genomic_DNA"/>
</dbReference>
<dbReference type="InterPro" id="IPR023393">
    <property type="entry name" value="START-like_dom_sf"/>
</dbReference>
<sequence>MSDQDTGPGRTDGGTEVRHDTFTISRRLDAPPSAVFAAFADDAVRRRWVKLPGSGATYHHEFRVGGGETAQSTFAVLDAAPEQLDYRSRYLDIVPERRIVYVYASTVDEVLRWTSLVTVQLAGDAGSTDLTWTEQVAFLTRTGDGSADLPHLRGATALRLTGLAVALQPPRRPGPLNSSIHVRN</sequence>
<proteinExistence type="inferred from homology"/>
<keyword evidence="4" id="KW-1185">Reference proteome</keyword>
<organism evidence="3 4">
    <name type="scientific">Actinomadura nitritigenes</name>
    <dbReference type="NCBI Taxonomy" id="134602"/>
    <lineage>
        <taxon>Bacteria</taxon>
        <taxon>Bacillati</taxon>
        <taxon>Actinomycetota</taxon>
        <taxon>Actinomycetes</taxon>
        <taxon>Streptosporangiales</taxon>
        <taxon>Thermomonosporaceae</taxon>
        <taxon>Actinomadura</taxon>
    </lineage>
</organism>
<gene>
    <name evidence="3" type="ORF">J4557_36495</name>
</gene>
<dbReference type="Gene3D" id="3.30.530.20">
    <property type="match status" value="1"/>
</dbReference>
<comment type="similarity">
    <text evidence="1">Belongs to the AHA1 family.</text>
</comment>
<evidence type="ECO:0000313" key="4">
    <source>
        <dbReference type="Proteomes" id="UP000666915"/>
    </source>
</evidence>
<accession>A0ABS3R9Y1</accession>
<evidence type="ECO:0000256" key="1">
    <source>
        <dbReference type="ARBA" id="ARBA00006817"/>
    </source>
</evidence>
<comment type="caution">
    <text evidence="3">The sequence shown here is derived from an EMBL/GenBank/DDBJ whole genome shotgun (WGS) entry which is preliminary data.</text>
</comment>
<evidence type="ECO:0000259" key="2">
    <source>
        <dbReference type="Pfam" id="PF08327"/>
    </source>
</evidence>
<dbReference type="Pfam" id="PF08327">
    <property type="entry name" value="AHSA1"/>
    <property type="match status" value="1"/>
</dbReference>
<name>A0ABS3R9Y1_9ACTN</name>
<reference evidence="3 4" key="1">
    <citation type="submission" date="2021-03" db="EMBL/GenBank/DDBJ databases">
        <authorList>
            <person name="Kanchanasin P."/>
            <person name="Saeng-In P."/>
            <person name="Phongsopitanun W."/>
            <person name="Yuki M."/>
            <person name="Kudo T."/>
            <person name="Ohkuma M."/>
            <person name="Tanasupawat S."/>
        </authorList>
    </citation>
    <scope>NUCLEOTIDE SEQUENCE [LARGE SCALE GENOMIC DNA]</scope>
    <source>
        <strain evidence="3 4">L46</strain>
    </source>
</reference>
<dbReference type="Proteomes" id="UP000666915">
    <property type="component" value="Unassembled WGS sequence"/>
</dbReference>
<feature type="domain" description="Activator of Hsp90 ATPase homologue 1/2-like C-terminal" evidence="2">
    <location>
        <begin position="29"/>
        <end position="134"/>
    </location>
</feature>
<dbReference type="SUPFAM" id="SSF55961">
    <property type="entry name" value="Bet v1-like"/>
    <property type="match status" value="1"/>
</dbReference>
<evidence type="ECO:0000313" key="3">
    <source>
        <dbReference type="EMBL" id="MBO2443043.1"/>
    </source>
</evidence>
<protein>
    <submittedName>
        <fullName evidence="3">SRPBCC domain-containing protein</fullName>
    </submittedName>
</protein>
<dbReference type="InterPro" id="IPR013538">
    <property type="entry name" value="ASHA1/2-like_C"/>
</dbReference>
<dbReference type="RefSeq" id="WP_208271368.1">
    <property type="nucleotide sequence ID" value="NZ_BAAAGM010000052.1"/>
</dbReference>